<organism evidence="2">
    <name type="scientific">Timema bartmani</name>
    <dbReference type="NCBI Taxonomy" id="61472"/>
    <lineage>
        <taxon>Eukaryota</taxon>
        <taxon>Metazoa</taxon>
        <taxon>Ecdysozoa</taxon>
        <taxon>Arthropoda</taxon>
        <taxon>Hexapoda</taxon>
        <taxon>Insecta</taxon>
        <taxon>Pterygota</taxon>
        <taxon>Neoptera</taxon>
        <taxon>Polyneoptera</taxon>
        <taxon>Phasmatodea</taxon>
        <taxon>Timematodea</taxon>
        <taxon>Timematoidea</taxon>
        <taxon>Timematidae</taxon>
        <taxon>Timema</taxon>
    </lineage>
</organism>
<proteinExistence type="predicted"/>
<gene>
    <name evidence="2" type="ORF">TBIB3V08_LOCUS8525</name>
</gene>
<protein>
    <submittedName>
        <fullName evidence="2">Uncharacterized protein</fullName>
    </submittedName>
</protein>
<feature type="region of interest" description="Disordered" evidence="1">
    <location>
        <begin position="212"/>
        <end position="232"/>
    </location>
</feature>
<reference evidence="2" key="1">
    <citation type="submission" date="2020-11" db="EMBL/GenBank/DDBJ databases">
        <authorList>
            <person name="Tran Van P."/>
        </authorList>
    </citation>
    <scope>NUCLEOTIDE SEQUENCE</scope>
</reference>
<feature type="region of interest" description="Disordered" evidence="1">
    <location>
        <begin position="97"/>
        <end position="120"/>
    </location>
</feature>
<evidence type="ECO:0000256" key="1">
    <source>
        <dbReference type="SAM" id="MobiDB-lite"/>
    </source>
</evidence>
<dbReference type="EMBL" id="OD567821">
    <property type="protein sequence ID" value="CAD7446191.1"/>
    <property type="molecule type" value="Genomic_DNA"/>
</dbReference>
<evidence type="ECO:0000313" key="2">
    <source>
        <dbReference type="EMBL" id="CAD7446191.1"/>
    </source>
</evidence>
<name>A0A7R9I3L7_9NEOP</name>
<accession>A0A7R9I3L7</accession>
<dbReference type="AlphaFoldDB" id="A0A7R9I3L7"/>
<sequence>MPLNQEHNIFYETSVHRKKYSRESAPSRNRKNVDTDDIRLASARQEWDSVATVEPTFKESVDPRRSTPHISVHQTLMYFQGLDLSQEMVEFRGSEPAFASRESGKPYRKNHPPVHPTEIRTSISPSSVVYLNTIGVLVNYATESNGKVSPWSIQPVKWVSADVTSNHASVHPSKDGACKHLPTSVMLHVPVQHKDERGASGAVHLVFVSAGAPESPRTTSGRKRSCIRHRSM</sequence>
<feature type="compositionally biased region" description="Basic residues" evidence="1">
    <location>
        <begin position="220"/>
        <end position="232"/>
    </location>
</feature>